<evidence type="ECO:0008006" key="4">
    <source>
        <dbReference type="Google" id="ProtNLM"/>
    </source>
</evidence>
<dbReference type="EMBL" id="AP017624">
    <property type="protein sequence ID" value="BAV40820.1"/>
    <property type="molecule type" value="Genomic_DNA"/>
</dbReference>
<feature type="region of interest" description="Disordered" evidence="1">
    <location>
        <begin position="89"/>
        <end position="110"/>
    </location>
</feature>
<feature type="compositionally biased region" description="Low complexity" evidence="1">
    <location>
        <begin position="99"/>
        <end position="110"/>
    </location>
</feature>
<name>A0A1B4Y194_MYCUL</name>
<sequence length="110" mass="11946">MTLDGVGDRRKRVLSAAAARWRNRAAQRSENRSRRQTMALASACDTNRRLWGLGLVEGAVMSARKTSKGMQAIRMVVVVLAAAFAVASAGCSTQRESPVEPVVPTYPEEQ</sequence>
<evidence type="ECO:0000256" key="1">
    <source>
        <dbReference type="SAM" id="MobiDB-lite"/>
    </source>
</evidence>
<evidence type="ECO:0000313" key="2">
    <source>
        <dbReference type="EMBL" id="BAV40820.1"/>
    </source>
</evidence>
<gene>
    <name evidence="2" type="ORF">SHTP_1578</name>
</gene>
<dbReference type="AlphaFoldDB" id="A0A1B4Y194"/>
<reference evidence="2 3" key="1">
    <citation type="submission" date="2016-08" db="EMBL/GenBank/DDBJ databases">
        <title>Complete genome sequence of Mycobacterium shinshuense, a subspecies of M. ulcerans.</title>
        <authorList>
            <person name="Yoshida M."/>
            <person name="Ogura Y."/>
            <person name="Hayashi T."/>
            <person name="Hoshino Y."/>
        </authorList>
    </citation>
    <scope>NUCLEOTIDE SEQUENCE [LARGE SCALE GENOMIC DNA]</scope>
    <source>
        <strain evidence="3">ATCC 33728</strain>
    </source>
</reference>
<protein>
    <recommendedName>
        <fullName evidence="4">Lipoprotein</fullName>
    </recommendedName>
</protein>
<proteinExistence type="predicted"/>
<dbReference type="Proteomes" id="UP000218067">
    <property type="component" value="Chromosome"/>
</dbReference>
<organism evidence="2 3">
    <name type="scientific">Mycobacterium ulcerans subsp. shinshuense</name>
    <dbReference type="NCBI Taxonomy" id="1124626"/>
    <lineage>
        <taxon>Bacteria</taxon>
        <taxon>Bacillati</taxon>
        <taxon>Actinomycetota</taxon>
        <taxon>Actinomycetes</taxon>
        <taxon>Mycobacteriales</taxon>
        <taxon>Mycobacteriaceae</taxon>
        <taxon>Mycobacterium</taxon>
        <taxon>Mycobacterium ulcerans group</taxon>
    </lineage>
</organism>
<evidence type="ECO:0000313" key="3">
    <source>
        <dbReference type="Proteomes" id="UP000218067"/>
    </source>
</evidence>
<accession>A0A1B4Y194</accession>